<feature type="compositionally biased region" description="Low complexity" evidence="2">
    <location>
        <begin position="125"/>
        <end position="142"/>
    </location>
</feature>
<dbReference type="EMBL" id="MU858107">
    <property type="protein sequence ID" value="KAK4213574.1"/>
    <property type="molecule type" value="Genomic_DNA"/>
</dbReference>
<feature type="region of interest" description="Disordered" evidence="2">
    <location>
        <begin position="107"/>
        <end position="172"/>
    </location>
</feature>
<dbReference type="Proteomes" id="UP001301769">
    <property type="component" value="Unassembled WGS sequence"/>
</dbReference>
<reference evidence="3" key="2">
    <citation type="submission" date="2023-05" db="EMBL/GenBank/DDBJ databases">
        <authorList>
            <consortium name="Lawrence Berkeley National Laboratory"/>
            <person name="Steindorff A."/>
            <person name="Hensen N."/>
            <person name="Bonometti L."/>
            <person name="Westerberg I."/>
            <person name="Brannstrom I.O."/>
            <person name="Guillou S."/>
            <person name="Cros-Aarteil S."/>
            <person name="Calhoun S."/>
            <person name="Haridas S."/>
            <person name="Kuo A."/>
            <person name="Mondo S."/>
            <person name="Pangilinan J."/>
            <person name="Riley R."/>
            <person name="Labutti K."/>
            <person name="Andreopoulos B."/>
            <person name="Lipzen A."/>
            <person name="Chen C."/>
            <person name="Yanf M."/>
            <person name="Daum C."/>
            <person name="Ng V."/>
            <person name="Clum A."/>
            <person name="Ohm R."/>
            <person name="Martin F."/>
            <person name="Silar P."/>
            <person name="Natvig D."/>
            <person name="Lalanne C."/>
            <person name="Gautier V."/>
            <person name="Ament-Velasquez S.L."/>
            <person name="Kruys A."/>
            <person name="Hutchinson M.I."/>
            <person name="Powell A.J."/>
            <person name="Barry K."/>
            <person name="Miller A.N."/>
            <person name="Grigoriev I.V."/>
            <person name="Debuchy R."/>
            <person name="Gladieux P."/>
            <person name="Thoren M.H."/>
            <person name="Johannesson H."/>
        </authorList>
    </citation>
    <scope>NUCLEOTIDE SEQUENCE</scope>
    <source>
        <strain evidence="3">PSN293</strain>
    </source>
</reference>
<evidence type="ECO:0000256" key="1">
    <source>
        <dbReference type="SAM" id="Coils"/>
    </source>
</evidence>
<keyword evidence="4" id="KW-1185">Reference proteome</keyword>
<reference evidence="3" key="1">
    <citation type="journal article" date="2023" name="Mol. Phylogenet. Evol.">
        <title>Genome-scale phylogeny and comparative genomics of the fungal order Sordariales.</title>
        <authorList>
            <person name="Hensen N."/>
            <person name="Bonometti L."/>
            <person name="Westerberg I."/>
            <person name="Brannstrom I.O."/>
            <person name="Guillou S."/>
            <person name="Cros-Aarteil S."/>
            <person name="Calhoun S."/>
            <person name="Haridas S."/>
            <person name="Kuo A."/>
            <person name="Mondo S."/>
            <person name="Pangilinan J."/>
            <person name="Riley R."/>
            <person name="LaButti K."/>
            <person name="Andreopoulos B."/>
            <person name="Lipzen A."/>
            <person name="Chen C."/>
            <person name="Yan M."/>
            <person name="Daum C."/>
            <person name="Ng V."/>
            <person name="Clum A."/>
            <person name="Steindorff A."/>
            <person name="Ohm R.A."/>
            <person name="Martin F."/>
            <person name="Silar P."/>
            <person name="Natvig D.O."/>
            <person name="Lalanne C."/>
            <person name="Gautier V."/>
            <person name="Ament-Velasquez S.L."/>
            <person name="Kruys A."/>
            <person name="Hutchinson M.I."/>
            <person name="Powell A.J."/>
            <person name="Barry K."/>
            <person name="Miller A.N."/>
            <person name="Grigoriev I.V."/>
            <person name="Debuchy R."/>
            <person name="Gladieux P."/>
            <person name="Hiltunen Thoren M."/>
            <person name="Johannesson H."/>
        </authorList>
    </citation>
    <scope>NUCLEOTIDE SEQUENCE</scope>
    <source>
        <strain evidence="3">PSN293</strain>
    </source>
</reference>
<feature type="coiled-coil region" evidence="1">
    <location>
        <begin position="242"/>
        <end position="276"/>
    </location>
</feature>
<gene>
    <name evidence="3" type="ORF">QBC37DRAFT_473197</name>
</gene>
<evidence type="ECO:0000256" key="2">
    <source>
        <dbReference type="SAM" id="MobiDB-lite"/>
    </source>
</evidence>
<protein>
    <submittedName>
        <fullName evidence="3">Uncharacterized protein</fullName>
    </submittedName>
</protein>
<accession>A0AAN6Y6I7</accession>
<feature type="region of interest" description="Disordered" evidence="2">
    <location>
        <begin position="22"/>
        <end position="80"/>
    </location>
</feature>
<evidence type="ECO:0000313" key="4">
    <source>
        <dbReference type="Proteomes" id="UP001301769"/>
    </source>
</evidence>
<proteinExistence type="predicted"/>
<comment type="caution">
    <text evidence="3">The sequence shown here is derived from an EMBL/GenBank/DDBJ whole genome shotgun (WGS) entry which is preliminary data.</text>
</comment>
<keyword evidence="1" id="KW-0175">Coiled coil</keyword>
<organism evidence="3 4">
    <name type="scientific">Rhypophila decipiens</name>
    <dbReference type="NCBI Taxonomy" id="261697"/>
    <lineage>
        <taxon>Eukaryota</taxon>
        <taxon>Fungi</taxon>
        <taxon>Dikarya</taxon>
        <taxon>Ascomycota</taxon>
        <taxon>Pezizomycotina</taxon>
        <taxon>Sordariomycetes</taxon>
        <taxon>Sordariomycetidae</taxon>
        <taxon>Sordariales</taxon>
        <taxon>Naviculisporaceae</taxon>
        <taxon>Rhypophila</taxon>
    </lineage>
</organism>
<evidence type="ECO:0000313" key="3">
    <source>
        <dbReference type="EMBL" id="KAK4213574.1"/>
    </source>
</evidence>
<name>A0AAN6Y6I7_9PEZI</name>
<dbReference type="AlphaFoldDB" id="A0AAN6Y6I7"/>
<sequence>MVRSPPPLAIQPSLASAATIIEEATNQSDLPLRNYTSPPPSTKRSQTISPGGGNLPPTPPHDSSDVFSETGRICTTPVPSSTVAEFGDRIFFPNHSAVSLVEHVNRSYTTNSRSRSRSEASHVYSSTRSRSRSNTPTPRASSNTPRSVRSNSTSTQRQLSNRERTIPTSEKVNRFLHSISQREAQDSPKSQTEQLLSENRSLHQRISALQRTETDLLDQNQRLGNQLESVKKHFDGKVRVWKDEVREGKRKLLERIKELEAQLVEKDERLRELGEMEELRPGLIMTDEEIEGWFTSQTEAWLGWTEDYGHRDPDRLRTGLHPLHMRELCEGVKGFVRLEDGGRLPNELLNAAGNGKGRPAHVLLYAMLSHFIVDEVLKSPFWVFEAFSGSTLELESPIVSKDNSMTPVGFRMDLATWNNIATLGNDRLPKPIAARRGVPSMQPVESLRQRLAVQSLSLDTANLASLPKPSLPGRQDMENMYNVLAKVQHTNREAHNWRRQLMRTLSEGGLVLDANKAKNADSRLLVEARETYARKLKDRFLSGPARYLLEDQDPAGIEKLERRLTHELDLALRFSCQVWSRAGELRFSSLPELSGTECHAGDPMMQLCELQALGHQQAPSVGVWDQHLGPDMPPAYHDGNAVLMVVQPAVESIKTNNRQGEDKKAVRDIWAKAKVVVRTPIIHSLKGPTSAPLPHHSSPHNLLLALHPKSGREGPIQSKAPRGALTAQTVPVPASAPLGTLVLAGSSQNTSVPGAAPLLRLPMATYVPPPVPPPKDSARVDSPPGRLFKVALLEVKT</sequence>
<feature type="compositionally biased region" description="Polar residues" evidence="2">
    <location>
        <begin position="143"/>
        <end position="159"/>
    </location>
</feature>